<dbReference type="AlphaFoldDB" id="A0A016URD3"/>
<dbReference type="Proteomes" id="UP000024635">
    <property type="component" value="Unassembled WGS sequence"/>
</dbReference>
<reference evidence="3" key="1">
    <citation type="journal article" date="2015" name="Nat. Genet.">
        <title>The genome and transcriptome of the zoonotic hookworm Ancylostoma ceylanicum identify infection-specific gene families.</title>
        <authorList>
            <person name="Schwarz E.M."/>
            <person name="Hu Y."/>
            <person name="Antoshechkin I."/>
            <person name="Miller M.M."/>
            <person name="Sternberg P.W."/>
            <person name="Aroian R.V."/>
        </authorList>
    </citation>
    <scope>NUCLEOTIDE SEQUENCE</scope>
    <source>
        <strain evidence="3">HY135</strain>
    </source>
</reference>
<evidence type="ECO:0000313" key="3">
    <source>
        <dbReference type="Proteomes" id="UP000024635"/>
    </source>
</evidence>
<proteinExistence type="predicted"/>
<gene>
    <name evidence="2" type="primary">Acey_s0030.g2074</name>
    <name evidence="2" type="ORF">Y032_0030g2074</name>
</gene>
<evidence type="ECO:0000256" key="1">
    <source>
        <dbReference type="SAM" id="MobiDB-lite"/>
    </source>
</evidence>
<sequence length="86" mass="9518">MSIWGMQGETCKKRGMRTHPINIGQPQASTVRSTPTNKENRRKPTSPGPKPNKDVREQLTENAGPLFHAGRAAHAPQSLRARKFCA</sequence>
<feature type="region of interest" description="Disordered" evidence="1">
    <location>
        <begin position="1"/>
        <end position="86"/>
    </location>
</feature>
<keyword evidence="3" id="KW-1185">Reference proteome</keyword>
<feature type="compositionally biased region" description="Polar residues" evidence="1">
    <location>
        <begin position="24"/>
        <end position="37"/>
    </location>
</feature>
<accession>A0A016URD3</accession>
<dbReference type="EMBL" id="JARK01001366">
    <property type="protein sequence ID" value="EYC17476.1"/>
    <property type="molecule type" value="Genomic_DNA"/>
</dbReference>
<comment type="caution">
    <text evidence="2">The sequence shown here is derived from an EMBL/GenBank/DDBJ whole genome shotgun (WGS) entry which is preliminary data.</text>
</comment>
<evidence type="ECO:0000313" key="2">
    <source>
        <dbReference type="EMBL" id="EYC17476.1"/>
    </source>
</evidence>
<protein>
    <submittedName>
        <fullName evidence="2">Uncharacterized protein</fullName>
    </submittedName>
</protein>
<name>A0A016URD3_9BILA</name>
<organism evidence="2 3">
    <name type="scientific">Ancylostoma ceylanicum</name>
    <dbReference type="NCBI Taxonomy" id="53326"/>
    <lineage>
        <taxon>Eukaryota</taxon>
        <taxon>Metazoa</taxon>
        <taxon>Ecdysozoa</taxon>
        <taxon>Nematoda</taxon>
        <taxon>Chromadorea</taxon>
        <taxon>Rhabditida</taxon>
        <taxon>Rhabditina</taxon>
        <taxon>Rhabditomorpha</taxon>
        <taxon>Strongyloidea</taxon>
        <taxon>Ancylostomatidae</taxon>
        <taxon>Ancylostomatinae</taxon>
        <taxon>Ancylostoma</taxon>
    </lineage>
</organism>